<dbReference type="AlphaFoldDB" id="A0A3N4JE67"/>
<name>A0A3N4JE67_9PEZI</name>
<evidence type="ECO:0000313" key="1">
    <source>
        <dbReference type="EMBL" id="RPA96562.1"/>
    </source>
</evidence>
<dbReference type="EMBL" id="ML120413">
    <property type="protein sequence ID" value="RPA96562.1"/>
    <property type="molecule type" value="Genomic_DNA"/>
</dbReference>
<protein>
    <submittedName>
        <fullName evidence="1">Uncharacterized protein</fullName>
    </submittedName>
</protein>
<reference evidence="1 2" key="1">
    <citation type="journal article" date="2018" name="Nat. Ecol. Evol.">
        <title>Pezizomycetes genomes reveal the molecular basis of ectomycorrhizal truffle lifestyle.</title>
        <authorList>
            <person name="Murat C."/>
            <person name="Payen T."/>
            <person name="Noel B."/>
            <person name="Kuo A."/>
            <person name="Morin E."/>
            <person name="Chen J."/>
            <person name="Kohler A."/>
            <person name="Krizsan K."/>
            <person name="Balestrini R."/>
            <person name="Da Silva C."/>
            <person name="Montanini B."/>
            <person name="Hainaut M."/>
            <person name="Levati E."/>
            <person name="Barry K.W."/>
            <person name="Belfiori B."/>
            <person name="Cichocki N."/>
            <person name="Clum A."/>
            <person name="Dockter R.B."/>
            <person name="Fauchery L."/>
            <person name="Guy J."/>
            <person name="Iotti M."/>
            <person name="Le Tacon F."/>
            <person name="Lindquist E.A."/>
            <person name="Lipzen A."/>
            <person name="Malagnac F."/>
            <person name="Mello A."/>
            <person name="Molinier V."/>
            <person name="Miyauchi S."/>
            <person name="Poulain J."/>
            <person name="Riccioni C."/>
            <person name="Rubini A."/>
            <person name="Sitrit Y."/>
            <person name="Splivallo R."/>
            <person name="Traeger S."/>
            <person name="Wang M."/>
            <person name="Zifcakova L."/>
            <person name="Wipf D."/>
            <person name="Zambonelli A."/>
            <person name="Paolocci F."/>
            <person name="Nowrousian M."/>
            <person name="Ottonello S."/>
            <person name="Baldrian P."/>
            <person name="Spatafora J.W."/>
            <person name="Henrissat B."/>
            <person name="Nagy L.G."/>
            <person name="Aury J.M."/>
            <person name="Wincker P."/>
            <person name="Grigoriev I.V."/>
            <person name="Bonfante P."/>
            <person name="Martin F.M."/>
        </authorList>
    </citation>
    <scope>NUCLEOTIDE SEQUENCE [LARGE SCALE GENOMIC DNA]</scope>
    <source>
        <strain evidence="1 2">120613-1</strain>
    </source>
</reference>
<proteinExistence type="predicted"/>
<accession>A0A3N4JE67</accession>
<gene>
    <name evidence="1" type="ORF">L873DRAFT_1811176</name>
</gene>
<dbReference type="OrthoDB" id="5480847at2759"/>
<sequence length="238" mass="26827">MLSYLFSKVFGMSSPRHAKAIATSSLPPSSIVIPPSSARPLRCALRKTSAYSTGYSESVSLPPKCMPKPTEYSDLVHSTPPCFSIPTKVENANYADTFDSRIITTMSAVSGRKQGENEKKRKWEKSVHFDLSANTLHKYDWSTLGHDDFPETLTEREKYASMAKYKDDICRTLPKEEHPYWKGYVGKIEYAFLCRKEEMENAKKQKQVVDLAHSFQGSSASMLTTCSVLLVICFLNLQ</sequence>
<organism evidence="1 2">
    <name type="scientific">Choiromyces venosus 120613-1</name>
    <dbReference type="NCBI Taxonomy" id="1336337"/>
    <lineage>
        <taxon>Eukaryota</taxon>
        <taxon>Fungi</taxon>
        <taxon>Dikarya</taxon>
        <taxon>Ascomycota</taxon>
        <taxon>Pezizomycotina</taxon>
        <taxon>Pezizomycetes</taxon>
        <taxon>Pezizales</taxon>
        <taxon>Tuberaceae</taxon>
        <taxon>Choiromyces</taxon>
    </lineage>
</organism>
<dbReference type="Proteomes" id="UP000276215">
    <property type="component" value="Unassembled WGS sequence"/>
</dbReference>
<keyword evidence="2" id="KW-1185">Reference proteome</keyword>
<evidence type="ECO:0000313" key="2">
    <source>
        <dbReference type="Proteomes" id="UP000276215"/>
    </source>
</evidence>